<keyword evidence="4" id="KW-0347">Helicase</keyword>
<dbReference type="InterPro" id="IPR041451">
    <property type="entry name" value="RecD2_SH13"/>
</dbReference>
<name>A0A9D1NKC5_9BACT</name>
<dbReference type="InterPro" id="IPR006345">
    <property type="entry name" value="RecD2"/>
</dbReference>
<dbReference type="GO" id="GO:0043139">
    <property type="term" value="F:5'-3' DNA helicase activity"/>
    <property type="evidence" value="ECO:0007669"/>
    <property type="project" value="InterPro"/>
</dbReference>
<gene>
    <name evidence="4" type="ORF">IAC75_02670</name>
</gene>
<dbReference type="HAMAP" id="MF_01488">
    <property type="entry name" value="RecD2"/>
    <property type="match status" value="1"/>
</dbReference>
<evidence type="ECO:0000256" key="1">
    <source>
        <dbReference type="ARBA" id="ARBA00022741"/>
    </source>
</evidence>
<evidence type="ECO:0000259" key="3">
    <source>
        <dbReference type="SMART" id="SM00382"/>
    </source>
</evidence>
<dbReference type="Pfam" id="PF13604">
    <property type="entry name" value="AAA_30"/>
    <property type="match status" value="1"/>
</dbReference>
<evidence type="ECO:0000313" key="5">
    <source>
        <dbReference type="Proteomes" id="UP000886812"/>
    </source>
</evidence>
<dbReference type="Pfam" id="PF13538">
    <property type="entry name" value="UvrD_C_2"/>
    <property type="match status" value="1"/>
</dbReference>
<dbReference type="SMART" id="SM00382">
    <property type="entry name" value="AAA"/>
    <property type="match status" value="1"/>
</dbReference>
<dbReference type="AlphaFoldDB" id="A0A9D1NKC5"/>
<dbReference type="Pfam" id="PF18335">
    <property type="entry name" value="SH3_13"/>
    <property type="match status" value="1"/>
</dbReference>
<dbReference type="Gene3D" id="1.10.10.2220">
    <property type="match status" value="1"/>
</dbReference>
<protein>
    <submittedName>
        <fullName evidence="4">ATP-dependent RecD-like DNA helicase</fullName>
    </submittedName>
</protein>
<keyword evidence="1" id="KW-0547">Nucleotide-binding</keyword>
<accession>A0A9D1NKC5</accession>
<keyword evidence="2" id="KW-0067">ATP-binding</keyword>
<dbReference type="PANTHER" id="PTHR43788">
    <property type="entry name" value="DNA2/NAM7 HELICASE FAMILY MEMBER"/>
    <property type="match status" value="1"/>
</dbReference>
<keyword evidence="4" id="KW-0378">Hydrolase</keyword>
<dbReference type="PANTHER" id="PTHR43788:SF6">
    <property type="entry name" value="DNA HELICASE B"/>
    <property type="match status" value="1"/>
</dbReference>
<organism evidence="4 5">
    <name type="scientific">Candidatus Spyradosoma merdigallinarum</name>
    <dbReference type="NCBI Taxonomy" id="2840950"/>
    <lineage>
        <taxon>Bacteria</taxon>
        <taxon>Pseudomonadati</taxon>
        <taxon>Verrucomicrobiota</taxon>
        <taxon>Opitutia</taxon>
        <taxon>Opitutia incertae sedis</taxon>
        <taxon>Candidatus Spyradosoma</taxon>
    </lineage>
</organism>
<comment type="caution">
    <text evidence="4">The sequence shown here is derived from an EMBL/GenBank/DDBJ whole genome shotgun (WGS) entry which is preliminary data.</text>
</comment>
<dbReference type="Pfam" id="PF23139">
    <property type="entry name" value="OB_YrrC"/>
    <property type="match status" value="1"/>
</dbReference>
<dbReference type="InterPro" id="IPR027785">
    <property type="entry name" value="UvrD-like_helicase_C"/>
</dbReference>
<dbReference type="Gene3D" id="1.10.150.20">
    <property type="entry name" value="5' to 3' exonuclease, C-terminal subdomain"/>
    <property type="match status" value="1"/>
</dbReference>
<dbReference type="CDD" id="cd18809">
    <property type="entry name" value="SF1_C_RecD"/>
    <property type="match status" value="1"/>
</dbReference>
<dbReference type="GO" id="GO:0005524">
    <property type="term" value="F:ATP binding"/>
    <property type="evidence" value="ECO:0007669"/>
    <property type="project" value="UniProtKB-KW"/>
</dbReference>
<dbReference type="SUPFAM" id="SSF52540">
    <property type="entry name" value="P-loop containing nucleoside triphosphate hydrolases"/>
    <property type="match status" value="1"/>
</dbReference>
<evidence type="ECO:0000313" key="4">
    <source>
        <dbReference type="EMBL" id="HIV04038.1"/>
    </source>
</evidence>
<dbReference type="Gene3D" id="3.40.50.300">
    <property type="entry name" value="P-loop containing nucleotide triphosphate hydrolases"/>
    <property type="match status" value="2"/>
</dbReference>
<dbReference type="Gene3D" id="2.30.30.940">
    <property type="match status" value="1"/>
</dbReference>
<dbReference type="NCBIfam" id="TIGR01448">
    <property type="entry name" value="recD_rel"/>
    <property type="match status" value="1"/>
</dbReference>
<dbReference type="GO" id="GO:0006310">
    <property type="term" value="P:DNA recombination"/>
    <property type="evidence" value="ECO:0007669"/>
    <property type="project" value="InterPro"/>
</dbReference>
<dbReference type="GO" id="GO:0009338">
    <property type="term" value="C:exodeoxyribonuclease V complex"/>
    <property type="evidence" value="ECO:0007669"/>
    <property type="project" value="TreeGrafter"/>
</dbReference>
<reference evidence="4" key="2">
    <citation type="journal article" date="2021" name="PeerJ">
        <title>Extensive microbial diversity within the chicken gut microbiome revealed by metagenomics and culture.</title>
        <authorList>
            <person name="Gilroy R."/>
            <person name="Ravi A."/>
            <person name="Getino M."/>
            <person name="Pursley I."/>
            <person name="Horton D.L."/>
            <person name="Alikhan N.F."/>
            <person name="Baker D."/>
            <person name="Gharbi K."/>
            <person name="Hall N."/>
            <person name="Watson M."/>
            <person name="Adriaenssens E.M."/>
            <person name="Foster-Nyarko E."/>
            <person name="Jarju S."/>
            <person name="Secka A."/>
            <person name="Antonio M."/>
            <person name="Oren A."/>
            <person name="Chaudhuri R.R."/>
            <person name="La Ragione R."/>
            <person name="Hildebrand F."/>
            <person name="Pallen M.J."/>
        </authorList>
    </citation>
    <scope>NUCLEOTIDE SEQUENCE</scope>
    <source>
        <strain evidence="4">10669</strain>
    </source>
</reference>
<dbReference type="InterPro" id="IPR050534">
    <property type="entry name" value="Coronavir_polyprotein_1ab"/>
</dbReference>
<dbReference type="CDD" id="cd17933">
    <property type="entry name" value="DEXSc_RecD-like"/>
    <property type="match status" value="1"/>
</dbReference>
<reference evidence="4" key="1">
    <citation type="submission" date="2020-10" db="EMBL/GenBank/DDBJ databases">
        <authorList>
            <person name="Gilroy R."/>
        </authorList>
    </citation>
    <scope>NUCLEOTIDE SEQUENCE</scope>
    <source>
        <strain evidence="4">10669</strain>
    </source>
</reference>
<dbReference type="InterPro" id="IPR029493">
    <property type="entry name" value="RecD2-like_HHH"/>
</dbReference>
<dbReference type="InterPro" id="IPR055446">
    <property type="entry name" value="RecD2_N_OB"/>
</dbReference>
<proteinExistence type="inferred from homology"/>
<dbReference type="GO" id="GO:0017116">
    <property type="term" value="F:single-stranded DNA helicase activity"/>
    <property type="evidence" value="ECO:0007669"/>
    <property type="project" value="TreeGrafter"/>
</dbReference>
<dbReference type="SUPFAM" id="SSF47781">
    <property type="entry name" value="RuvA domain 2-like"/>
    <property type="match status" value="1"/>
</dbReference>
<dbReference type="EMBL" id="DVOG01000070">
    <property type="protein sequence ID" value="HIV04038.1"/>
    <property type="molecule type" value="Genomic_DNA"/>
</dbReference>
<dbReference type="Pfam" id="PF14490">
    <property type="entry name" value="HHH_RecD2"/>
    <property type="match status" value="1"/>
</dbReference>
<evidence type="ECO:0000256" key="2">
    <source>
        <dbReference type="ARBA" id="ARBA00022840"/>
    </source>
</evidence>
<dbReference type="InterPro" id="IPR003593">
    <property type="entry name" value="AAA+_ATPase"/>
</dbReference>
<dbReference type="GO" id="GO:0003677">
    <property type="term" value="F:DNA binding"/>
    <property type="evidence" value="ECO:0007669"/>
    <property type="project" value="InterPro"/>
</dbReference>
<dbReference type="InterPro" id="IPR010994">
    <property type="entry name" value="RuvA_2-like"/>
</dbReference>
<dbReference type="InterPro" id="IPR027417">
    <property type="entry name" value="P-loop_NTPase"/>
</dbReference>
<sequence>MALPRKDVPAAKEDTLVGVLERIIFFNDENFFTIGEVFDEATREKVVVAGALPSVQCGETLELRGAWTSHPAHGRQFRISSFASRLPSSVHGIRKFLGSGLVRGIGKTYAGRIVDRFGADTLRVISHESARLREIPGIGEQRARAIKNSWDEQFALREIMIFLQTYGVTTAQCLRIVKAYGADAKKVLQENPYRLAQDIDGIAFPTADKIAANLGLPTEGEQRAEAGVAYAMQLAEADGHTAFPQRDLEEKAAELLGVDPGVPAALVRKMLENGRLVRAEGVQFSRGADGSVSREFVPLLQKKDFAAAEREIAACVSALAGTPDRLPPIRVENAVAWAQRKAGFAFAPEQAAAVKTALSEKFSIVTGGPGTGKTTILRALCAILRAKNVRVTLAAPTGRAAQRMSEAAGVAAGTIHRILRPDPATGGFSHNEKNPLPTDFVVVDEASMLDTKLAAALFRAVPPSAHLVLVGDVHQLPSVGPGNVLKDLMRSRRAAVTKLNAVFRQGSRSGIVAAAHAVLQGDAHVPQPVSESVFDFDPEGDLHFIRATGAEDCVNKTIALATQAIPRLLGIRSADDIQVIVPMHRGNAGVRNFNAVLQKAFKPGRGNEGVPAAGGTRLELGDKVLQNRNNYEKNVFNGDLGRIDAVSAEDGSVGVRFAETHADYERGELGELQLAYAITIHKSQGSEFPVVVIPLVKAHFMMLKRNLIYTALTRGRKHVFVVGEPAAYSMAARNADSARRWTGLLARLAK</sequence>
<dbReference type="Proteomes" id="UP000886812">
    <property type="component" value="Unassembled WGS sequence"/>
</dbReference>
<feature type="domain" description="AAA+ ATPase" evidence="3">
    <location>
        <begin position="359"/>
        <end position="540"/>
    </location>
</feature>